<feature type="compositionally biased region" description="Basic and acidic residues" evidence="13">
    <location>
        <begin position="597"/>
        <end position="606"/>
    </location>
</feature>
<feature type="region of interest" description="Disordered" evidence="13">
    <location>
        <begin position="1"/>
        <end position="143"/>
    </location>
</feature>
<evidence type="ECO:0000256" key="11">
    <source>
        <dbReference type="ARBA" id="ARBA00023136"/>
    </source>
</evidence>
<dbReference type="FunFam" id="3.30.710.10:FF:000010">
    <property type="entry name" value="Potassium voltage-gated channel subfamily B member"/>
    <property type="match status" value="1"/>
</dbReference>
<evidence type="ECO:0000313" key="17">
    <source>
        <dbReference type="Proteomes" id="UP000271974"/>
    </source>
</evidence>
<feature type="compositionally biased region" description="Basic residues" evidence="13">
    <location>
        <begin position="830"/>
        <end position="854"/>
    </location>
</feature>
<feature type="region of interest" description="Disordered" evidence="13">
    <location>
        <begin position="1105"/>
        <end position="1160"/>
    </location>
</feature>
<keyword evidence="6" id="KW-0631">Potassium channel</keyword>
<feature type="compositionally biased region" description="Low complexity" evidence="13">
    <location>
        <begin position="1241"/>
        <end position="1251"/>
    </location>
</feature>
<dbReference type="FunFam" id="1.20.120.350:FF:000018">
    <property type="entry name" value="Potassium voltage-gated channel subfamily B member"/>
    <property type="match status" value="1"/>
</dbReference>
<protein>
    <recommendedName>
        <fullName evidence="15">BTB domain-containing protein</fullName>
    </recommendedName>
</protein>
<dbReference type="SUPFAM" id="SSF81324">
    <property type="entry name" value="Voltage-gated potassium channels"/>
    <property type="match status" value="1"/>
</dbReference>
<evidence type="ECO:0000259" key="15">
    <source>
        <dbReference type="SMART" id="SM00225"/>
    </source>
</evidence>
<dbReference type="GO" id="GO:0005251">
    <property type="term" value="F:delayed rectifier potassium channel activity"/>
    <property type="evidence" value="ECO:0007669"/>
    <property type="project" value="TreeGrafter"/>
</dbReference>
<accession>A0A3S1BVE6</accession>
<dbReference type="PANTHER" id="PTHR11537:SF254">
    <property type="entry name" value="POTASSIUM VOLTAGE-GATED CHANNEL PROTEIN SHAB"/>
    <property type="match status" value="1"/>
</dbReference>
<keyword evidence="12" id="KW-0407">Ion channel</keyword>
<dbReference type="Pfam" id="PF02214">
    <property type="entry name" value="BTB_2"/>
    <property type="match status" value="1"/>
</dbReference>
<feature type="compositionally biased region" description="Basic and acidic residues" evidence="13">
    <location>
        <begin position="73"/>
        <end position="82"/>
    </location>
</feature>
<keyword evidence="11 14" id="KW-0472">Membrane</keyword>
<keyword evidence="2" id="KW-0813">Transport</keyword>
<dbReference type="PRINTS" id="PR00169">
    <property type="entry name" value="KCHANNEL"/>
</dbReference>
<sequence length="1456" mass="160254">MRKKDSTSSGPVSRGPSSSSPSSAHDVGKDLAPASPSLRASSGDPSSGGVSHQQQATTPTSTSGIPSSSCLRSRTDPRRLEVKINTSGQYPALPPSPTSSSASMGGSGTAPPPGPSSGPPVPLPAHGRYYPSSTDNPNHPPDPYTIARARQRSRRVILNVGGVKHEVLWRTLDRMPHTRLGKLRECSSHEALMELCDDYNLSENEFFFDRHPRAFASILNFYRTGRLHLVEEMCVLSFSEDLEYWGVDELYLESCCQHRYHQKKEHVYEEIRKEAESIRQRDEDDFGTGYFSHWRQKVWDLLEKPTTSMAARVVAIISILFIVLSTIALTLNTLPSLQDHADPTLNQDNKDLAVVEAICIGWFTLEYLARFWASPNKWKFFKGPLNVIDLLAIMPYFISLGLDETNKSTTEQFQNVRRVVQIFRIMRILRILKLARHSTGLQSLGYTLQRSYKELGMLLMFLAIFILLFSSLAYFAEKDEPGTKYESIPETFWWAAITMTTVGYGDIYPQTVLGKVVGSVCCVCGVLVIALPIPIIVNNFAEFYKDQMRREKAFKRREALEKAKRTGSIVSFHSINLRDAFARSVDLMEVNSPYHKPRGDGGHDGGDDGNGGAGGGDLCSLDGKSAIMLGNHPSQHVGEERIPHQHHHHHHHREHEQQQHQQQAMFPYHQDRRDILLTPCVPTGSCGDLATNVSTNNLLDADEESLRRMTTSQPLLNSQSQVWGSGSVDKSCIELQQLPRQSSNASSNDTYTSCMTQPHGSPPRGSSANGGNGGHGEMAAFHRPRQNLYVNPLDEPVEREVVQSPGGTCYDTVFKESHPDPPPHLPQPHHLFHHHHHHHPHHHQHHPSHPHPRRAPPLSYQQQQRYSNSFNSQQETRFSGSGSGSGNSASGLDSPSGYGGNGARGNGTAPASSQAMPLAVSSYPNTAGTPTAPNVGGSNSQIVQRLDDGFTATWERSQPSPYTTGHLLPLHPVSSSPENMCNLNVSPTPPPATSASPEHSPSDSSSLLHSDTAGAPFKKSSFKRYKSLSVEKHPRLSSLKDNRNFSSTDSLHINSSGRPRLKFRKASSLASRLHSSPSTGRKLANYHLISNSKPGNKEGVILTALPPQSEDRIDPCSQNQQPRRRHLPQQNLSLTSPVSTATPLSPSSRSFSSPCYSDEPMSAGQRRAHWRYFNANSHPQSSNCDNNLSMTSDMGVGGGGGRGGHLYRHASYPLTGQHLMTCINIDSPDDNNANLSPPPTLSNTSSRPINNNDINSNSYIDNVCTGNRQNNNVDTTNVETHNSLSARSFDPHFEGEEDEDEMVEEEKESNEGNNEEHEGGENRTKYDTSEGWPLNDESENFIKTHSYSPTHIIDEKSSDKKKTEESKGFVVEEGVDQGSHKGSSTSGLSSSPSSSGSLSEPNLLKSSPSSDLVVQQKSHRQSKGQGESHGSQKREDVTTQSRSLYQTAESLADDSD</sequence>
<feature type="compositionally biased region" description="Polar residues" evidence="13">
    <location>
        <begin position="1128"/>
        <end position="1142"/>
    </location>
</feature>
<feature type="region of interest" description="Disordered" evidence="13">
    <location>
        <begin position="1031"/>
        <end position="1059"/>
    </location>
</feature>
<evidence type="ECO:0000256" key="4">
    <source>
        <dbReference type="ARBA" id="ARBA00022553"/>
    </source>
</evidence>
<reference evidence="16 17" key="1">
    <citation type="submission" date="2019-01" db="EMBL/GenBank/DDBJ databases">
        <title>A draft genome assembly of the solar-powered sea slug Elysia chlorotica.</title>
        <authorList>
            <person name="Cai H."/>
            <person name="Li Q."/>
            <person name="Fang X."/>
            <person name="Li J."/>
            <person name="Curtis N.E."/>
            <person name="Altenburger A."/>
            <person name="Shibata T."/>
            <person name="Feng M."/>
            <person name="Maeda T."/>
            <person name="Schwartz J.A."/>
            <person name="Shigenobu S."/>
            <person name="Lundholm N."/>
            <person name="Nishiyama T."/>
            <person name="Yang H."/>
            <person name="Hasebe M."/>
            <person name="Li S."/>
            <person name="Pierce S.K."/>
            <person name="Wang J."/>
        </authorList>
    </citation>
    <scope>NUCLEOTIDE SEQUENCE [LARGE SCALE GENOMIC DNA]</scope>
    <source>
        <strain evidence="16">EC2010</strain>
        <tissue evidence="16">Whole organism of an adult</tissue>
    </source>
</reference>
<feature type="region of interest" description="Disordered" evidence="13">
    <location>
        <begin position="953"/>
        <end position="1015"/>
    </location>
</feature>
<keyword evidence="3" id="KW-0633">Potassium transport</keyword>
<organism evidence="16 17">
    <name type="scientific">Elysia chlorotica</name>
    <name type="common">Eastern emerald elysia</name>
    <name type="synonym">Sea slug</name>
    <dbReference type="NCBI Taxonomy" id="188477"/>
    <lineage>
        <taxon>Eukaryota</taxon>
        <taxon>Metazoa</taxon>
        <taxon>Spiralia</taxon>
        <taxon>Lophotrochozoa</taxon>
        <taxon>Mollusca</taxon>
        <taxon>Gastropoda</taxon>
        <taxon>Heterobranchia</taxon>
        <taxon>Euthyneura</taxon>
        <taxon>Panpulmonata</taxon>
        <taxon>Sacoglossa</taxon>
        <taxon>Placobranchoidea</taxon>
        <taxon>Plakobranchidae</taxon>
        <taxon>Elysia</taxon>
    </lineage>
</organism>
<evidence type="ECO:0000256" key="2">
    <source>
        <dbReference type="ARBA" id="ARBA00022448"/>
    </source>
</evidence>
<evidence type="ECO:0000256" key="14">
    <source>
        <dbReference type="SAM" id="Phobius"/>
    </source>
</evidence>
<feature type="compositionally biased region" description="Polar residues" evidence="13">
    <location>
        <begin position="973"/>
        <end position="985"/>
    </location>
</feature>
<dbReference type="GO" id="GO:0008076">
    <property type="term" value="C:voltage-gated potassium channel complex"/>
    <property type="evidence" value="ECO:0007669"/>
    <property type="project" value="InterPro"/>
</dbReference>
<evidence type="ECO:0000256" key="3">
    <source>
        <dbReference type="ARBA" id="ARBA00022538"/>
    </source>
</evidence>
<comment type="subcellular location">
    <subcellularLocation>
        <location evidence="1">Membrane</location>
        <topology evidence="1">Multi-pass membrane protein</topology>
    </subcellularLocation>
</comment>
<comment type="caution">
    <text evidence="16">The sequence shown here is derived from an EMBL/GenBank/DDBJ whole genome shotgun (WGS) entry which is preliminary data.</text>
</comment>
<feature type="compositionally biased region" description="Polar residues" evidence="13">
    <location>
        <begin position="43"/>
        <end position="56"/>
    </location>
</feature>
<dbReference type="Gene3D" id="1.20.120.350">
    <property type="entry name" value="Voltage-gated potassium channels. Chain C"/>
    <property type="match status" value="1"/>
</dbReference>
<evidence type="ECO:0000256" key="7">
    <source>
        <dbReference type="ARBA" id="ARBA00022882"/>
    </source>
</evidence>
<dbReference type="Pfam" id="PF00520">
    <property type="entry name" value="Ion_trans"/>
    <property type="match status" value="1"/>
</dbReference>
<feature type="transmembrane region" description="Helical" evidence="14">
    <location>
        <begin position="516"/>
        <end position="537"/>
    </location>
</feature>
<dbReference type="PRINTS" id="PR01494">
    <property type="entry name" value="KV9CHANNEL"/>
</dbReference>
<dbReference type="Gene3D" id="3.30.710.10">
    <property type="entry name" value="Potassium Channel Kv1.1, Chain A"/>
    <property type="match status" value="1"/>
</dbReference>
<feature type="compositionally biased region" description="Pro residues" evidence="13">
    <location>
        <begin position="110"/>
        <end position="123"/>
    </location>
</feature>
<feature type="region of interest" description="Disordered" evidence="13">
    <location>
        <begin position="1281"/>
        <end position="1456"/>
    </location>
</feature>
<evidence type="ECO:0000313" key="16">
    <source>
        <dbReference type="EMBL" id="RUS92101.1"/>
    </source>
</evidence>
<keyword evidence="7" id="KW-0851">Voltage-gated channel</keyword>
<feature type="transmembrane region" description="Helical" evidence="14">
    <location>
        <begin position="352"/>
        <end position="373"/>
    </location>
</feature>
<evidence type="ECO:0000256" key="12">
    <source>
        <dbReference type="ARBA" id="ARBA00023303"/>
    </source>
</evidence>
<feature type="compositionally biased region" description="Basic and acidic residues" evidence="13">
    <location>
        <begin position="1031"/>
        <end position="1043"/>
    </location>
</feature>
<feature type="compositionally biased region" description="Polar residues" evidence="13">
    <location>
        <begin position="922"/>
        <end position="941"/>
    </location>
</feature>
<feature type="domain" description="BTB" evidence="15">
    <location>
        <begin position="154"/>
        <end position="263"/>
    </location>
</feature>
<evidence type="ECO:0000256" key="6">
    <source>
        <dbReference type="ARBA" id="ARBA00022826"/>
    </source>
</evidence>
<dbReference type="InterPro" id="IPR003971">
    <property type="entry name" value="K_chnl_volt-dep_Kv5/Kv9"/>
</dbReference>
<feature type="compositionally biased region" description="Low complexity" evidence="13">
    <location>
        <begin position="7"/>
        <end position="23"/>
    </location>
</feature>
<feature type="transmembrane region" description="Helical" evidence="14">
    <location>
        <begin position="313"/>
        <end position="332"/>
    </location>
</feature>
<dbReference type="PANTHER" id="PTHR11537">
    <property type="entry name" value="VOLTAGE-GATED POTASSIUM CHANNEL"/>
    <property type="match status" value="1"/>
</dbReference>
<dbReference type="STRING" id="188477.A0A3S1BVE6"/>
<feature type="region of interest" description="Disordered" evidence="13">
    <location>
        <begin position="1230"/>
        <end position="1251"/>
    </location>
</feature>
<name>A0A3S1BVE6_ELYCH</name>
<feature type="compositionally biased region" description="Low complexity" evidence="13">
    <location>
        <begin position="1143"/>
        <end position="1157"/>
    </location>
</feature>
<feature type="compositionally biased region" description="Low complexity" evidence="13">
    <location>
        <begin position="1380"/>
        <end position="1399"/>
    </location>
</feature>
<evidence type="ECO:0000256" key="10">
    <source>
        <dbReference type="ARBA" id="ARBA00023065"/>
    </source>
</evidence>
<feature type="compositionally biased region" description="Polar residues" evidence="13">
    <location>
        <begin position="1044"/>
        <end position="1057"/>
    </location>
</feature>
<dbReference type="OrthoDB" id="296522at2759"/>
<feature type="compositionally biased region" description="Low complexity" evidence="13">
    <location>
        <begin position="57"/>
        <end position="69"/>
    </location>
</feature>
<feature type="region of interest" description="Disordered" evidence="13">
    <location>
        <begin position="642"/>
        <end position="663"/>
    </location>
</feature>
<feature type="region of interest" description="Disordered" evidence="13">
    <location>
        <begin position="739"/>
        <end position="779"/>
    </location>
</feature>
<feature type="compositionally biased region" description="Basic and acidic residues" evidence="13">
    <location>
        <begin position="1314"/>
        <end position="1328"/>
    </location>
</feature>
<dbReference type="EMBL" id="RQTK01000002">
    <property type="protein sequence ID" value="RUS92101.1"/>
    <property type="molecule type" value="Genomic_DNA"/>
</dbReference>
<keyword evidence="4" id="KW-0597">Phosphoprotein</keyword>
<feature type="region of interest" description="Disordered" evidence="13">
    <location>
        <begin position="592"/>
        <end position="616"/>
    </location>
</feature>
<feature type="compositionally biased region" description="Polar residues" evidence="13">
    <location>
        <begin position="739"/>
        <end position="759"/>
    </location>
</feature>
<feature type="compositionally biased region" description="Polar residues" evidence="13">
    <location>
        <begin position="859"/>
        <end position="878"/>
    </location>
</feature>
<feature type="transmembrane region" description="Helical" evidence="14">
    <location>
        <begin position="491"/>
        <end position="509"/>
    </location>
</feature>
<keyword evidence="9 14" id="KW-1133">Transmembrane helix</keyword>
<dbReference type="InterPro" id="IPR028325">
    <property type="entry name" value="VG_K_chnl"/>
</dbReference>
<dbReference type="InterPro" id="IPR005821">
    <property type="entry name" value="Ion_trans_dom"/>
</dbReference>
<feature type="transmembrane region" description="Helical" evidence="14">
    <location>
        <begin position="455"/>
        <end position="476"/>
    </location>
</feature>
<evidence type="ECO:0000256" key="1">
    <source>
        <dbReference type="ARBA" id="ARBA00004141"/>
    </source>
</evidence>
<feature type="compositionally biased region" description="Low complexity" evidence="13">
    <location>
        <begin position="31"/>
        <end position="42"/>
    </location>
</feature>
<dbReference type="SUPFAM" id="SSF54695">
    <property type="entry name" value="POZ domain"/>
    <property type="match status" value="1"/>
</dbReference>
<dbReference type="SMART" id="SM00225">
    <property type="entry name" value="BTB"/>
    <property type="match status" value="1"/>
</dbReference>
<keyword evidence="10" id="KW-0406">Ion transport</keyword>
<feature type="compositionally biased region" description="Acidic residues" evidence="13">
    <location>
        <begin position="1295"/>
        <end position="1308"/>
    </location>
</feature>
<feature type="compositionally biased region" description="Basic and acidic residues" evidence="13">
    <location>
        <begin position="1352"/>
        <end position="1367"/>
    </location>
</feature>
<feature type="compositionally biased region" description="Polar residues" evidence="13">
    <location>
        <begin position="954"/>
        <end position="963"/>
    </location>
</feature>
<dbReference type="Gene3D" id="1.10.287.70">
    <property type="match status" value="1"/>
</dbReference>
<feature type="compositionally biased region" description="Low complexity" evidence="13">
    <location>
        <begin position="993"/>
        <end position="1013"/>
    </location>
</feature>
<feature type="compositionally biased region" description="Polar residues" evidence="13">
    <location>
        <begin position="1438"/>
        <end position="1449"/>
    </location>
</feature>
<keyword evidence="8" id="KW-0630">Potassium</keyword>
<gene>
    <name evidence="16" type="ORF">EGW08_000125</name>
</gene>
<dbReference type="GO" id="GO:0001508">
    <property type="term" value="P:action potential"/>
    <property type="evidence" value="ECO:0007669"/>
    <property type="project" value="TreeGrafter"/>
</dbReference>
<evidence type="ECO:0000256" key="5">
    <source>
        <dbReference type="ARBA" id="ARBA00022692"/>
    </source>
</evidence>
<dbReference type="Proteomes" id="UP000271974">
    <property type="component" value="Unassembled WGS sequence"/>
</dbReference>
<dbReference type="InterPro" id="IPR003131">
    <property type="entry name" value="T1-type_BTB"/>
</dbReference>
<feature type="compositionally biased region" description="Polar residues" evidence="13">
    <location>
        <begin position="1404"/>
        <end position="1416"/>
    </location>
</feature>
<feature type="compositionally biased region" description="Basic residues" evidence="13">
    <location>
        <begin position="644"/>
        <end position="653"/>
    </location>
</feature>
<evidence type="ECO:0000256" key="8">
    <source>
        <dbReference type="ARBA" id="ARBA00022958"/>
    </source>
</evidence>
<evidence type="ECO:0000256" key="9">
    <source>
        <dbReference type="ARBA" id="ARBA00022989"/>
    </source>
</evidence>
<dbReference type="InterPro" id="IPR003968">
    <property type="entry name" value="K_chnl_volt-dep_Kv"/>
</dbReference>
<feature type="non-terminal residue" evidence="16">
    <location>
        <position position="1456"/>
    </location>
</feature>
<dbReference type="InterPro" id="IPR011333">
    <property type="entry name" value="SKP1/BTB/POZ_sf"/>
</dbReference>
<dbReference type="PRINTS" id="PR01491">
    <property type="entry name" value="KVCHANNEL"/>
</dbReference>
<proteinExistence type="predicted"/>
<keyword evidence="17" id="KW-1185">Reference proteome</keyword>
<keyword evidence="5 14" id="KW-0812">Transmembrane</keyword>
<dbReference type="InterPro" id="IPR027359">
    <property type="entry name" value="Volt_channel_dom_sf"/>
</dbReference>
<feature type="region of interest" description="Disordered" evidence="13">
    <location>
        <begin position="808"/>
        <end position="941"/>
    </location>
</feature>
<dbReference type="InterPro" id="IPR000210">
    <property type="entry name" value="BTB/POZ_dom"/>
</dbReference>
<dbReference type="FunFam" id="1.10.287.70:FF:000034">
    <property type="entry name" value="Potassium voltage-gated channel subfamily B member"/>
    <property type="match status" value="1"/>
</dbReference>
<evidence type="ECO:0000256" key="13">
    <source>
        <dbReference type="SAM" id="MobiDB-lite"/>
    </source>
</evidence>
<dbReference type="GO" id="GO:0051260">
    <property type="term" value="P:protein homooligomerization"/>
    <property type="evidence" value="ECO:0007669"/>
    <property type="project" value="InterPro"/>
</dbReference>